<dbReference type="Pfam" id="PF05175">
    <property type="entry name" value="MTS"/>
    <property type="match status" value="1"/>
</dbReference>
<keyword evidence="9" id="KW-1185">Reference proteome</keyword>
<feature type="binding site" evidence="5">
    <location>
        <begin position="192"/>
        <end position="195"/>
    </location>
    <ligand>
        <name>substrate</name>
    </ligand>
</feature>
<evidence type="ECO:0000313" key="8">
    <source>
        <dbReference type="EMBL" id="MTI26320.1"/>
    </source>
</evidence>
<dbReference type="HAMAP" id="MF_02126">
    <property type="entry name" value="RF_methyltr_PrmC"/>
    <property type="match status" value="1"/>
</dbReference>
<dbReference type="RefSeq" id="WP_155173332.1">
    <property type="nucleotide sequence ID" value="NZ_BAAAFL010000012.1"/>
</dbReference>
<dbReference type="Gene3D" id="3.40.50.150">
    <property type="entry name" value="Vaccinia Virus protein VP39"/>
    <property type="match status" value="1"/>
</dbReference>
<reference evidence="8 9" key="1">
    <citation type="submission" date="2019-02" db="EMBL/GenBank/DDBJ databases">
        <authorList>
            <person name="Goldberg S.R."/>
            <person name="Haltli B.A."/>
            <person name="Correa H."/>
            <person name="Russell K.G."/>
        </authorList>
    </citation>
    <scope>NUCLEOTIDE SEQUENCE [LARGE SCALE GENOMIC DNA]</scope>
    <source>
        <strain evidence="8 9">JCM 16186</strain>
    </source>
</reference>
<feature type="binding site" evidence="5">
    <location>
        <position position="149"/>
    </location>
    <ligand>
        <name>S-adenosyl-L-methionine</name>
        <dbReference type="ChEBI" id="CHEBI:59789"/>
    </ligand>
</feature>
<comment type="function">
    <text evidence="5">Methylates the class 1 translation termination release factors RF1/PrfA and RF2/PrfB on the glutamine residue of the universally conserved GGQ motif.</text>
</comment>
<dbReference type="InterPro" id="IPR050320">
    <property type="entry name" value="N5-glutamine_MTase"/>
</dbReference>
<keyword evidence="2 5" id="KW-0808">Transferase</keyword>
<accession>A0ABW9RR13</accession>
<dbReference type="CDD" id="cd02440">
    <property type="entry name" value="AdoMet_MTases"/>
    <property type="match status" value="1"/>
</dbReference>
<feature type="binding site" evidence="5">
    <location>
        <begin position="126"/>
        <end position="130"/>
    </location>
    <ligand>
        <name>S-adenosyl-L-methionine</name>
        <dbReference type="ChEBI" id="CHEBI:59789"/>
    </ligand>
</feature>
<keyword evidence="1 5" id="KW-0489">Methyltransferase</keyword>
<evidence type="ECO:0000256" key="5">
    <source>
        <dbReference type="HAMAP-Rule" id="MF_02126"/>
    </source>
</evidence>
<evidence type="ECO:0000256" key="2">
    <source>
        <dbReference type="ARBA" id="ARBA00022679"/>
    </source>
</evidence>
<dbReference type="NCBIfam" id="TIGR03534">
    <property type="entry name" value="RF_mod_PrmC"/>
    <property type="match status" value="1"/>
</dbReference>
<dbReference type="InterPro" id="IPR007848">
    <property type="entry name" value="Small_mtfrase_dom"/>
</dbReference>
<evidence type="ECO:0000256" key="1">
    <source>
        <dbReference type="ARBA" id="ARBA00022603"/>
    </source>
</evidence>
<dbReference type="InterPro" id="IPR029063">
    <property type="entry name" value="SAM-dependent_MTases_sf"/>
</dbReference>
<evidence type="ECO:0000259" key="7">
    <source>
        <dbReference type="Pfam" id="PF17827"/>
    </source>
</evidence>
<feature type="domain" description="Methyltransferase small" evidence="6">
    <location>
        <begin position="114"/>
        <end position="200"/>
    </location>
</feature>
<dbReference type="SUPFAM" id="SSF53335">
    <property type="entry name" value="S-adenosyl-L-methionine-dependent methyltransferases"/>
    <property type="match status" value="1"/>
</dbReference>
<comment type="similarity">
    <text evidence="5">Belongs to the protein N5-glutamine methyltransferase family. PrmC subfamily.</text>
</comment>
<evidence type="ECO:0000256" key="3">
    <source>
        <dbReference type="ARBA" id="ARBA00022691"/>
    </source>
</evidence>
<dbReference type="PROSITE" id="PS00092">
    <property type="entry name" value="N6_MTASE"/>
    <property type="match status" value="1"/>
</dbReference>
<gene>
    <name evidence="5 8" type="primary">prmC</name>
    <name evidence="8" type="ORF">E1163_15285</name>
</gene>
<dbReference type="PANTHER" id="PTHR18895">
    <property type="entry name" value="HEMK METHYLTRANSFERASE"/>
    <property type="match status" value="1"/>
</dbReference>
<feature type="binding site" evidence="5">
    <location>
        <position position="192"/>
    </location>
    <ligand>
        <name>S-adenosyl-L-methionine</name>
        <dbReference type="ChEBI" id="CHEBI:59789"/>
    </ligand>
</feature>
<dbReference type="PANTHER" id="PTHR18895:SF74">
    <property type="entry name" value="MTRF1L RELEASE FACTOR GLUTAMINE METHYLTRANSFERASE"/>
    <property type="match status" value="1"/>
</dbReference>
<feature type="domain" description="Release factor glutamine methyltransferase N-terminal" evidence="7">
    <location>
        <begin position="21"/>
        <end position="82"/>
    </location>
</feature>
<evidence type="ECO:0000259" key="6">
    <source>
        <dbReference type="Pfam" id="PF05175"/>
    </source>
</evidence>
<evidence type="ECO:0000313" key="9">
    <source>
        <dbReference type="Proteomes" id="UP000798808"/>
    </source>
</evidence>
<proteinExistence type="inferred from homology"/>
<dbReference type="Gene3D" id="1.10.8.10">
    <property type="entry name" value="DNA helicase RuvA subunit, C-terminal domain"/>
    <property type="match status" value="1"/>
</dbReference>
<dbReference type="Proteomes" id="UP000798808">
    <property type="component" value="Unassembled WGS sequence"/>
</dbReference>
<sequence length="292" mass="33318">MSRNIPDSSKKLLKYITDEIHLEESAEEVLSIAYLIMEHVFGLDKAEIILDRSINISNSKAKELKEFIKRINTYEPIQYILGETEFYGREFKVDKGVLIPRGETEELVQLIINENQGKKIKLLDIGTGTGCIPITLLKELRGARAFAIDYDPRAIKVARKNAQLHNVPIEFLLIDILNEPIPVQSLDVIVSNPPYVTESDKLQMKPNVLKYEPAMALFVEDSDPLLYYRRIAELAKSTLKEHGLLYFEINERFGEDVKTLLEVMDYSDVQIVKDLHGKDRIARASNSVNVLT</sequence>
<comment type="caution">
    <text evidence="5">Lacks conserved residue(s) required for the propagation of feature annotation.</text>
</comment>
<dbReference type="InterPro" id="IPR040758">
    <property type="entry name" value="PrmC_N"/>
</dbReference>
<comment type="catalytic activity">
    <reaction evidence="4 5">
        <text>L-glutaminyl-[peptide chain release factor] + S-adenosyl-L-methionine = N(5)-methyl-L-glutaminyl-[peptide chain release factor] + S-adenosyl-L-homocysteine + H(+)</text>
        <dbReference type="Rhea" id="RHEA:42896"/>
        <dbReference type="Rhea" id="RHEA-COMP:10271"/>
        <dbReference type="Rhea" id="RHEA-COMP:10272"/>
        <dbReference type="ChEBI" id="CHEBI:15378"/>
        <dbReference type="ChEBI" id="CHEBI:30011"/>
        <dbReference type="ChEBI" id="CHEBI:57856"/>
        <dbReference type="ChEBI" id="CHEBI:59789"/>
        <dbReference type="ChEBI" id="CHEBI:61891"/>
        <dbReference type="EC" id="2.1.1.297"/>
    </reaction>
</comment>
<dbReference type="InterPro" id="IPR004556">
    <property type="entry name" value="HemK-like"/>
</dbReference>
<dbReference type="NCBIfam" id="TIGR00536">
    <property type="entry name" value="hemK_fam"/>
    <property type="match status" value="1"/>
</dbReference>
<dbReference type="GO" id="GO:0032259">
    <property type="term" value="P:methylation"/>
    <property type="evidence" value="ECO:0007669"/>
    <property type="project" value="UniProtKB-KW"/>
</dbReference>
<organism evidence="8 9">
    <name type="scientific">Fulvivirga kasyanovii</name>
    <dbReference type="NCBI Taxonomy" id="396812"/>
    <lineage>
        <taxon>Bacteria</taxon>
        <taxon>Pseudomonadati</taxon>
        <taxon>Bacteroidota</taxon>
        <taxon>Cytophagia</taxon>
        <taxon>Cytophagales</taxon>
        <taxon>Fulvivirgaceae</taxon>
        <taxon>Fulvivirga</taxon>
    </lineage>
</organism>
<protein>
    <recommendedName>
        <fullName evidence="5">Release factor glutamine methyltransferase</fullName>
        <shortName evidence="5">RF MTase</shortName>
        <ecNumber evidence="5">2.1.1.297</ecNumber>
    </recommendedName>
    <alternativeName>
        <fullName evidence="5">N5-glutamine methyltransferase PrmC</fullName>
    </alternativeName>
    <alternativeName>
        <fullName evidence="5">Protein-(glutamine-N5) MTase PrmC</fullName>
    </alternativeName>
    <alternativeName>
        <fullName evidence="5">Protein-glutamine N-methyltransferase PrmC</fullName>
    </alternativeName>
</protein>
<dbReference type="GO" id="GO:0102559">
    <property type="term" value="F:peptide chain release factor N(5)-glutamine methyltransferase activity"/>
    <property type="evidence" value="ECO:0007669"/>
    <property type="project" value="UniProtKB-EC"/>
</dbReference>
<dbReference type="EC" id="2.1.1.297" evidence="5"/>
<name>A0ABW9RR13_9BACT</name>
<dbReference type="InterPro" id="IPR002052">
    <property type="entry name" value="DNA_methylase_N6_adenine_CS"/>
</dbReference>
<comment type="caution">
    <text evidence="8">The sequence shown here is derived from an EMBL/GenBank/DDBJ whole genome shotgun (WGS) entry which is preliminary data.</text>
</comment>
<evidence type="ECO:0000256" key="4">
    <source>
        <dbReference type="ARBA" id="ARBA00048391"/>
    </source>
</evidence>
<dbReference type="InterPro" id="IPR019874">
    <property type="entry name" value="RF_methyltr_PrmC"/>
</dbReference>
<dbReference type="Pfam" id="PF17827">
    <property type="entry name" value="PrmC_N"/>
    <property type="match status" value="1"/>
</dbReference>
<keyword evidence="3 5" id="KW-0949">S-adenosyl-L-methionine</keyword>
<dbReference type="EMBL" id="SMLW01000575">
    <property type="protein sequence ID" value="MTI26320.1"/>
    <property type="molecule type" value="Genomic_DNA"/>
</dbReference>